<evidence type="ECO:0000256" key="1">
    <source>
        <dbReference type="ARBA" id="ARBA00004651"/>
    </source>
</evidence>
<reference evidence="8" key="1">
    <citation type="submission" date="2018-06" db="EMBL/GenBank/DDBJ databases">
        <authorList>
            <person name="Zhirakovskaya E."/>
        </authorList>
    </citation>
    <scope>NUCLEOTIDE SEQUENCE</scope>
</reference>
<feature type="transmembrane region" description="Helical" evidence="6">
    <location>
        <begin position="185"/>
        <end position="202"/>
    </location>
</feature>
<organism evidence="8">
    <name type="scientific">hydrothermal vent metagenome</name>
    <dbReference type="NCBI Taxonomy" id="652676"/>
    <lineage>
        <taxon>unclassified sequences</taxon>
        <taxon>metagenomes</taxon>
        <taxon>ecological metagenomes</taxon>
    </lineage>
</organism>
<dbReference type="SUPFAM" id="SSF103481">
    <property type="entry name" value="Multidrug resistance efflux transporter EmrE"/>
    <property type="match status" value="2"/>
</dbReference>
<dbReference type="Pfam" id="PF00892">
    <property type="entry name" value="EamA"/>
    <property type="match status" value="2"/>
</dbReference>
<protein>
    <recommendedName>
        <fullName evidence="7">EamA domain-containing protein</fullName>
    </recommendedName>
</protein>
<proteinExistence type="predicted"/>
<feature type="transmembrane region" description="Helical" evidence="6">
    <location>
        <begin position="37"/>
        <end position="55"/>
    </location>
</feature>
<feature type="transmembrane region" description="Helical" evidence="6">
    <location>
        <begin position="214"/>
        <end position="236"/>
    </location>
</feature>
<dbReference type="AlphaFoldDB" id="A0A3B0TCJ5"/>
<evidence type="ECO:0000256" key="5">
    <source>
        <dbReference type="ARBA" id="ARBA00023136"/>
    </source>
</evidence>
<name>A0A3B0TCJ5_9ZZZZ</name>
<keyword evidence="2" id="KW-1003">Cell membrane</keyword>
<feature type="transmembrane region" description="Helical" evidence="6">
    <location>
        <begin position="153"/>
        <end position="173"/>
    </location>
</feature>
<feature type="transmembrane region" description="Helical" evidence="6">
    <location>
        <begin position="97"/>
        <end position="116"/>
    </location>
</feature>
<feature type="transmembrane region" description="Helical" evidence="6">
    <location>
        <begin position="123"/>
        <end position="141"/>
    </location>
</feature>
<evidence type="ECO:0000259" key="7">
    <source>
        <dbReference type="Pfam" id="PF00892"/>
    </source>
</evidence>
<feature type="domain" description="EamA" evidence="7">
    <location>
        <begin position="155"/>
        <end position="294"/>
    </location>
</feature>
<evidence type="ECO:0000256" key="6">
    <source>
        <dbReference type="SAM" id="Phobius"/>
    </source>
</evidence>
<dbReference type="GO" id="GO:0005886">
    <property type="term" value="C:plasma membrane"/>
    <property type="evidence" value="ECO:0007669"/>
    <property type="project" value="UniProtKB-SubCell"/>
</dbReference>
<dbReference type="InterPro" id="IPR050638">
    <property type="entry name" value="AA-Vitamin_Transporters"/>
</dbReference>
<comment type="subcellular location">
    <subcellularLocation>
        <location evidence="1">Cell membrane</location>
        <topology evidence="1">Multi-pass membrane protein</topology>
    </subcellularLocation>
</comment>
<dbReference type="InterPro" id="IPR037185">
    <property type="entry name" value="EmrE-like"/>
</dbReference>
<keyword evidence="4 6" id="KW-1133">Transmembrane helix</keyword>
<dbReference type="PANTHER" id="PTHR32322">
    <property type="entry name" value="INNER MEMBRANE TRANSPORTER"/>
    <property type="match status" value="1"/>
</dbReference>
<dbReference type="PANTHER" id="PTHR32322:SF18">
    <property type="entry name" value="S-ADENOSYLMETHIONINE_S-ADENOSYLHOMOCYSTEINE TRANSPORTER"/>
    <property type="match status" value="1"/>
</dbReference>
<gene>
    <name evidence="8" type="ORF">MNBD_BACTEROID01-931</name>
</gene>
<feature type="transmembrane region" description="Helical" evidence="6">
    <location>
        <begin position="67"/>
        <end position="91"/>
    </location>
</feature>
<feature type="transmembrane region" description="Helical" evidence="6">
    <location>
        <begin position="7"/>
        <end position="25"/>
    </location>
</feature>
<feature type="domain" description="EamA" evidence="7">
    <location>
        <begin position="6"/>
        <end position="139"/>
    </location>
</feature>
<evidence type="ECO:0000256" key="3">
    <source>
        <dbReference type="ARBA" id="ARBA00022692"/>
    </source>
</evidence>
<dbReference type="EMBL" id="UOEP01000038">
    <property type="protein sequence ID" value="VAW14600.1"/>
    <property type="molecule type" value="Genomic_DNA"/>
</dbReference>
<accession>A0A3B0TCJ5</accession>
<feature type="transmembrane region" description="Helical" evidence="6">
    <location>
        <begin position="275"/>
        <end position="294"/>
    </location>
</feature>
<dbReference type="InterPro" id="IPR000620">
    <property type="entry name" value="EamA_dom"/>
</dbReference>
<sequence>MLNHTKGIIYASITAFFWGFLAIALKVAVQEIDPGTIVWFRFVIAFSFLAGWHIIKKPQELRILYKPPLLLVLAALGLSWNYMGFMLGIHYTTPSNAQMFIQTGPLTLAVVGITVFKEKIGKYQVIGFLLAIIGLAFFYSQQINAFIGTEEKYNYGVLFTVSGALAWTLYASLQKKLVVKYPVNTLNLFIFGLPILIYLPFIDVAPLFKLSWEWWLLIFFLGANTLIAYTCMAAALKYTHANKVSIIIFLNPLITFVTMGILTYMNISWIEGEHFTFLSIVGALTLLAGAIMVVKNGK</sequence>
<evidence type="ECO:0000313" key="8">
    <source>
        <dbReference type="EMBL" id="VAW14600.1"/>
    </source>
</evidence>
<evidence type="ECO:0000256" key="4">
    <source>
        <dbReference type="ARBA" id="ARBA00022989"/>
    </source>
</evidence>
<evidence type="ECO:0000256" key="2">
    <source>
        <dbReference type="ARBA" id="ARBA00022475"/>
    </source>
</evidence>
<keyword evidence="5 6" id="KW-0472">Membrane</keyword>
<keyword evidence="3 6" id="KW-0812">Transmembrane</keyword>
<feature type="transmembrane region" description="Helical" evidence="6">
    <location>
        <begin position="248"/>
        <end position="269"/>
    </location>
</feature>